<gene>
    <name evidence="6" type="ORF">NCGR_LOCUS23545</name>
</gene>
<evidence type="ECO:0000256" key="3">
    <source>
        <dbReference type="RuleBase" id="RU365026"/>
    </source>
</evidence>
<dbReference type="GO" id="GO:0000145">
    <property type="term" value="C:exocyst"/>
    <property type="evidence" value="ECO:0007669"/>
    <property type="project" value="InterPro"/>
</dbReference>
<dbReference type="Gene3D" id="1.20.1280.170">
    <property type="entry name" value="Exocyst complex component Exo70"/>
    <property type="match status" value="1"/>
</dbReference>
<feature type="region of interest" description="Disordered" evidence="4">
    <location>
        <begin position="1"/>
        <end position="22"/>
    </location>
</feature>
<dbReference type="GO" id="GO:0015031">
    <property type="term" value="P:protein transport"/>
    <property type="evidence" value="ECO:0007669"/>
    <property type="project" value="UniProtKB-KW"/>
</dbReference>
<sequence length="654" mass="73530">MEAEQEQALPHMQTPGADDNKNKVHLAMGGDVQQCLLSLRWALRNVPRNFTLVLVHVYRQATRIPTRFGALMPVSMLREQIVQAETLIAENDDVAAGLMDLIKQCQITILIMGSSKLSTTLEKQADPSCNILFLRNGNLISSRHEDDSAYMIGTYDLPSFGSFHHLSSGSTYTSSTLSPFFRDSCSTGSGLDITRLDDAVLEDTASIFDDTRFSDIFGHVSIGAFKEVAASHPNLADQSQGLHQAFHTKCIEVLTRCQFAGGTDSVLGVDCKGLEGEQWRIIKSWPAALEYIVRVLNAALMQPKQNRVAKVLNTLQLQLLKQNSRTCSMFTTNNVSEAAKEPVRLLLNLASQVAKVKKSPDKLFCVLYMHRALYDAIPTLSRVFGEEFVKKETEGVFGALKDSSLEIIRELKVLVQTYSPKKVPMEGCILTVTGYLMKYIRLLVNHIGSLDMILCTSQDNDLLTIEGVNPTGRLATGLIADLESVLKEKSSIYASEPGLQYLFLMNNAHFILQEVEESDVRLMVGVEWIKKRCYHIEQYKTDYLSSSWKQVVHHLETATSTSPPKRRRNNFLKIFYSTPSSLKSFESALNKTCKSQMHWKVPSPVLRIELRIHVIQYVVQAYRAYWEGLEESERSDLKDLEPDLKSKLNELFEG</sequence>
<keyword evidence="2 3" id="KW-0813">Transport</keyword>
<evidence type="ECO:0000256" key="1">
    <source>
        <dbReference type="ARBA" id="ARBA00006756"/>
    </source>
</evidence>
<accession>A0A811P6R0</accession>
<dbReference type="InterPro" id="IPR046364">
    <property type="entry name" value="Exo70_C"/>
</dbReference>
<dbReference type="InterPro" id="IPR004140">
    <property type="entry name" value="Exo70"/>
</dbReference>
<name>A0A811P6R0_9POAL</name>
<evidence type="ECO:0000313" key="7">
    <source>
        <dbReference type="Proteomes" id="UP000604825"/>
    </source>
</evidence>
<dbReference type="EMBL" id="CAJGYO010000006">
    <property type="protein sequence ID" value="CAD6235285.1"/>
    <property type="molecule type" value="Genomic_DNA"/>
</dbReference>
<comment type="function">
    <text evidence="3">Component of the exocyst complex.</text>
</comment>
<protein>
    <recommendedName>
        <fullName evidence="3">Exocyst subunit Exo70 family protein</fullName>
    </recommendedName>
</protein>
<dbReference type="Proteomes" id="UP000604825">
    <property type="component" value="Unassembled WGS sequence"/>
</dbReference>
<keyword evidence="7" id="KW-1185">Reference proteome</keyword>
<dbReference type="GO" id="GO:0006887">
    <property type="term" value="P:exocytosis"/>
    <property type="evidence" value="ECO:0007669"/>
    <property type="project" value="UniProtKB-KW"/>
</dbReference>
<dbReference type="PANTHER" id="PTHR12542">
    <property type="entry name" value="EXOCYST COMPLEX PROTEIN EXO70"/>
    <property type="match status" value="1"/>
</dbReference>
<evidence type="ECO:0000313" key="6">
    <source>
        <dbReference type="EMBL" id="CAD6235285.1"/>
    </source>
</evidence>
<dbReference type="SUPFAM" id="SSF74788">
    <property type="entry name" value="Cullin repeat-like"/>
    <property type="match status" value="1"/>
</dbReference>
<keyword evidence="3" id="KW-0268">Exocytosis</keyword>
<evidence type="ECO:0000256" key="2">
    <source>
        <dbReference type="ARBA" id="ARBA00022448"/>
    </source>
</evidence>
<keyword evidence="3" id="KW-0653">Protein transport</keyword>
<dbReference type="Pfam" id="PF03081">
    <property type="entry name" value="Exo70_C"/>
    <property type="match status" value="1"/>
</dbReference>
<comment type="caution">
    <text evidence="6">The sequence shown here is derived from an EMBL/GenBank/DDBJ whole genome shotgun (WGS) entry which is preliminary data.</text>
</comment>
<organism evidence="6 7">
    <name type="scientific">Miscanthus lutarioriparius</name>
    <dbReference type="NCBI Taxonomy" id="422564"/>
    <lineage>
        <taxon>Eukaryota</taxon>
        <taxon>Viridiplantae</taxon>
        <taxon>Streptophyta</taxon>
        <taxon>Embryophyta</taxon>
        <taxon>Tracheophyta</taxon>
        <taxon>Spermatophyta</taxon>
        <taxon>Magnoliopsida</taxon>
        <taxon>Liliopsida</taxon>
        <taxon>Poales</taxon>
        <taxon>Poaceae</taxon>
        <taxon>PACMAD clade</taxon>
        <taxon>Panicoideae</taxon>
        <taxon>Andropogonodae</taxon>
        <taxon>Andropogoneae</taxon>
        <taxon>Saccharinae</taxon>
        <taxon>Miscanthus</taxon>
    </lineage>
</organism>
<reference evidence="6" key="1">
    <citation type="submission" date="2020-10" db="EMBL/GenBank/DDBJ databases">
        <authorList>
            <person name="Han B."/>
            <person name="Lu T."/>
            <person name="Zhao Q."/>
            <person name="Huang X."/>
            <person name="Zhao Y."/>
        </authorList>
    </citation>
    <scope>NUCLEOTIDE SEQUENCE</scope>
</reference>
<dbReference type="InterPro" id="IPR016159">
    <property type="entry name" value="Cullin_repeat-like_dom_sf"/>
</dbReference>
<dbReference type="OrthoDB" id="657274at2759"/>
<proteinExistence type="inferred from homology"/>
<dbReference type="PANTHER" id="PTHR12542:SF94">
    <property type="entry name" value="EXOCYST SUBUNIT EXO70 FAMILY PROTEIN"/>
    <property type="match status" value="1"/>
</dbReference>
<dbReference type="GO" id="GO:0005546">
    <property type="term" value="F:phosphatidylinositol-4,5-bisphosphate binding"/>
    <property type="evidence" value="ECO:0007669"/>
    <property type="project" value="InterPro"/>
</dbReference>
<evidence type="ECO:0000259" key="5">
    <source>
        <dbReference type="Pfam" id="PF03081"/>
    </source>
</evidence>
<comment type="similarity">
    <text evidence="1 3">Belongs to the EXO70 family.</text>
</comment>
<dbReference type="AlphaFoldDB" id="A0A811P6R0"/>
<feature type="domain" description="Exocyst complex subunit Exo70 C-terminal" evidence="5">
    <location>
        <begin position="336"/>
        <end position="628"/>
    </location>
</feature>
<evidence type="ECO:0000256" key="4">
    <source>
        <dbReference type="SAM" id="MobiDB-lite"/>
    </source>
</evidence>